<dbReference type="HOGENOM" id="CLU_2708372_0_0_1"/>
<sequence length="73" mass="7374">MAVGDSGPSPHLLTSLSHWRQGTPNLDPGGAPSRGGDGVGARRGSGGGARKEGGVAPSDRGRAREERSAWVRG</sequence>
<evidence type="ECO:0000313" key="2">
    <source>
        <dbReference type="EnsemblPlants" id="LPERR01G20610.1"/>
    </source>
</evidence>
<organism evidence="2 3">
    <name type="scientific">Leersia perrieri</name>
    <dbReference type="NCBI Taxonomy" id="77586"/>
    <lineage>
        <taxon>Eukaryota</taxon>
        <taxon>Viridiplantae</taxon>
        <taxon>Streptophyta</taxon>
        <taxon>Embryophyta</taxon>
        <taxon>Tracheophyta</taxon>
        <taxon>Spermatophyta</taxon>
        <taxon>Magnoliopsida</taxon>
        <taxon>Liliopsida</taxon>
        <taxon>Poales</taxon>
        <taxon>Poaceae</taxon>
        <taxon>BOP clade</taxon>
        <taxon>Oryzoideae</taxon>
        <taxon>Oryzeae</taxon>
        <taxon>Oryzinae</taxon>
        <taxon>Leersia</taxon>
    </lineage>
</organism>
<dbReference type="Gramene" id="LPERR01G20610.1">
    <property type="protein sequence ID" value="LPERR01G20610.1"/>
    <property type="gene ID" value="LPERR01G20610"/>
</dbReference>
<reference evidence="2 3" key="1">
    <citation type="submission" date="2012-08" db="EMBL/GenBank/DDBJ databases">
        <title>Oryza genome evolution.</title>
        <authorList>
            <person name="Wing R.A."/>
        </authorList>
    </citation>
    <scope>NUCLEOTIDE SEQUENCE</scope>
</reference>
<reference evidence="2" key="3">
    <citation type="submission" date="2015-04" db="UniProtKB">
        <authorList>
            <consortium name="EnsemblPlants"/>
        </authorList>
    </citation>
    <scope>IDENTIFICATION</scope>
</reference>
<keyword evidence="3" id="KW-1185">Reference proteome</keyword>
<name>A0A0D9V3D0_9ORYZ</name>
<feature type="compositionally biased region" description="Gly residues" evidence="1">
    <location>
        <begin position="32"/>
        <end position="48"/>
    </location>
</feature>
<dbReference type="AlphaFoldDB" id="A0A0D9V3D0"/>
<feature type="compositionally biased region" description="Basic and acidic residues" evidence="1">
    <location>
        <begin position="49"/>
        <end position="73"/>
    </location>
</feature>
<dbReference type="EnsemblPlants" id="LPERR01G20610.1">
    <property type="protein sequence ID" value="LPERR01G20610.1"/>
    <property type="gene ID" value="LPERR01G20610"/>
</dbReference>
<dbReference type="Proteomes" id="UP000032180">
    <property type="component" value="Chromosome 1"/>
</dbReference>
<proteinExistence type="predicted"/>
<evidence type="ECO:0000256" key="1">
    <source>
        <dbReference type="SAM" id="MobiDB-lite"/>
    </source>
</evidence>
<reference evidence="3" key="2">
    <citation type="submission" date="2013-12" db="EMBL/GenBank/DDBJ databases">
        <authorList>
            <person name="Yu Y."/>
            <person name="Lee S."/>
            <person name="de Baynast K."/>
            <person name="Wissotski M."/>
            <person name="Liu L."/>
            <person name="Talag J."/>
            <person name="Goicoechea J."/>
            <person name="Angelova A."/>
            <person name="Jetty R."/>
            <person name="Kudrna D."/>
            <person name="Golser W."/>
            <person name="Rivera L."/>
            <person name="Zhang J."/>
            <person name="Wing R."/>
        </authorList>
    </citation>
    <scope>NUCLEOTIDE SEQUENCE</scope>
</reference>
<evidence type="ECO:0000313" key="3">
    <source>
        <dbReference type="Proteomes" id="UP000032180"/>
    </source>
</evidence>
<accession>A0A0D9V3D0</accession>
<feature type="compositionally biased region" description="Polar residues" evidence="1">
    <location>
        <begin position="12"/>
        <end position="24"/>
    </location>
</feature>
<protein>
    <submittedName>
        <fullName evidence="2">Uncharacterized protein</fullName>
    </submittedName>
</protein>
<feature type="region of interest" description="Disordered" evidence="1">
    <location>
        <begin position="1"/>
        <end position="73"/>
    </location>
</feature>